<proteinExistence type="inferred from homology"/>
<dbReference type="InterPro" id="IPR011067">
    <property type="entry name" value="Plasmid_toxin/cell-grow_inhib"/>
</dbReference>
<dbReference type="Pfam" id="PF02452">
    <property type="entry name" value="PemK_toxin"/>
    <property type="match status" value="1"/>
</dbReference>
<dbReference type="Proteomes" id="UP000541058">
    <property type="component" value="Unassembled WGS sequence"/>
</dbReference>
<evidence type="ECO:0000256" key="1">
    <source>
        <dbReference type="ARBA" id="ARBA00007521"/>
    </source>
</evidence>
<sequence length="161" mass="18284">MNSNDELIKITKVKSTTKITENEETFEVQETIVKETTVIQNTIKSKPSLEIFGVYLVNFNNSNGNEISGRHYAVLLTSPSKDDKTMLVAPITGKKPGKKYRGGFTIDCCKYQSNPTYKNAFVYMRKIREVDKGKIIKRKAYSLDQSDITKLKDSLNGLLYK</sequence>
<dbReference type="EMBL" id="JAAYSM010000055">
    <property type="protein sequence ID" value="NLJ17579.1"/>
    <property type="molecule type" value="Genomic_DNA"/>
</dbReference>
<comment type="caution">
    <text evidence="3">The sequence shown here is derived from an EMBL/GenBank/DDBJ whole genome shotgun (WGS) entry which is preliminary data.</text>
</comment>
<gene>
    <name evidence="3" type="ORF">GX355_01840</name>
</gene>
<dbReference type="AlphaFoldDB" id="A0A7X8GZ95"/>
<dbReference type="GO" id="GO:0003677">
    <property type="term" value="F:DNA binding"/>
    <property type="evidence" value="ECO:0007669"/>
    <property type="project" value="InterPro"/>
</dbReference>
<organism evidence="3 4">
    <name type="scientific">Globicatella sulfidifaciens</name>
    <dbReference type="NCBI Taxonomy" id="136093"/>
    <lineage>
        <taxon>Bacteria</taxon>
        <taxon>Bacillati</taxon>
        <taxon>Bacillota</taxon>
        <taxon>Bacilli</taxon>
        <taxon>Lactobacillales</taxon>
        <taxon>Aerococcaceae</taxon>
        <taxon>Globicatella</taxon>
    </lineage>
</organism>
<dbReference type="InterPro" id="IPR003477">
    <property type="entry name" value="PemK-like"/>
</dbReference>
<reference evidence="3 4" key="1">
    <citation type="journal article" date="2020" name="Biotechnol. Biofuels">
        <title>New insights from the biogas microbiome by comprehensive genome-resolved metagenomics of nearly 1600 species originating from multiple anaerobic digesters.</title>
        <authorList>
            <person name="Campanaro S."/>
            <person name="Treu L."/>
            <person name="Rodriguez-R L.M."/>
            <person name="Kovalovszki A."/>
            <person name="Ziels R.M."/>
            <person name="Maus I."/>
            <person name="Zhu X."/>
            <person name="Kougias P.G."/>
            <person name="Basile A."/>
            <person name="Luo G."/>
            <person name="Schluter A."/>
            <person name="Konstantinidis K.T."/>
            <person name="Angelidaki I."/>
        </authorList>
    </citation>
    <scope>NUCLEOTIDE SEQUENCE [LARGE SCALE GENOMIC DNA]</scope>
    <source>
        <strain evidence="3">AS23ysBPME_34</strain>
    </source>
</reference>
<evidence type="ECO:0000313" key="3">
    <source>
        <dbReference type="EMBL" id="NLJ17579.1"/>
    </source>
</evidence>
<dbReference type="Gene3D" id="2.30.30.110">
    <property type="match status" value="1"/>
</dbReference>
<evidence type="ECO:0000256" key="2">
    <source>
        <dbReference type="ARBA" id="ARBA00022649"/>
    </source>
</evidence>
<accession>A0A7X8GZ95</accession>
<dbReference type="RefSeq" id="WP_276646284.1">
    <property type="nucleotide sequence ID" value="NZ_JAAYSM010000055.1"/>
</dbReference>
<protein>
    <submittedName>
        <fullName evidence="3">Type II toxin-antitoxin system PemK/MazF family toxin</fullName>
    </submittedName>
</protein>
<name>A0A7X8GZ95_9LACT</name>
<keyword evidence="2" id="KW-1277">Toxin-antitoxin system</keyword>
<dbReference type="SUPFAM" id="SSF50118">
    <property type="entry name" value="Cell growth inhibitor/plasmid maintenance toxic component"/>
    <property type="match status" value="1"/>
</dbReference>
<evidence type="ECO:0000313" key="4">
    <source>
        <dbReference type="Proteomes" id="UP000541058"/>
    </source>
</evidence>
<comment type="similarity">
    <text evidence="1">Belongs to the PemK/MazF family.</text>
</comment>